<name>A0ABP5SYD2_9ACTN</name>
<dbReference type="RefSeq" id="WP_344612495.1">
    <property type="nucleotide sequence ID" value="NZ_BAAARV010000021.1"/>
</dbReference>
<dbReference type="SMART" id="SM00448">
    <property type="entry name" value="REC"/>
    <property type="match status" value="1"/>
</dbReference>
<dbReference type="CDD" id="cd17557">
    <property type="entry name" value="REC_Rcp-like"/>
    <property type="match status" value="1"/>
</dbReference>
<gene>
    <name evidence="3" type="ORF">GCM10010170_025120</name>
</gene>
<evidence type="ECO:0000313" key="4">
    <source>
        <dbReference type="Proteomes" id="UP001501444"/>
    </source>
</evidence>
<proteinExistence type="predicted"/>
<keyword evidence="4" id="KW-1185">Reference proteome</keyword>
<keyword evidence="1" id="KW-0597">Phosphoprotein</keyword>
<evidence type="ECO:0000259" key="2">
    <source>
        <dbReference type="PROSITE" id="PS50110"/>
    </source>
</evidence>
<dbReference type="PANTHER" id="PTHR44520">
    <property type="entry name" value="RESPONSE REGULATOR RCP1-RELATED"/>
    <property type="match status" value="1"/>
</dbReference>
<reference evidence="4" key="1">
    <citation type="journal article" date="2019" name="Int. J. Syst. Evol. Microbiol.">
        <title>The Global Catalogue of Microorganisms (GCM) 10K type strain sequencing project: providing services to taxonomists for standard genome sequencing and annotation.</title>
        <authorList>
            <consortium name="The Broad Institute Genomics Platform"/>
            <consortium name="The Broad Institute Genome Sequencing Center for Infectious Disease"/>
            <person name="Wu L."/>
            <person name="Ma J."/>
        </authorList>
    </citation>
    <scope>NUCLEOTIDE SEQUENCE [LARGE SCALE GENOMIC DNA]</scope>
    <source>
        <strain evidence="4">JCM 3272</strain>
    </source>
</reference>
<dbReference type="InterPro" id="IPR052893">
    <property type="entry name" value="TCS_response_regulator"/>
</dbReference>
<dbReference type="InterPro" id="IPR001789">
    <property type="entry name" value="Sig_transdc_resp-reg_receiver"/>
</dbReference>
<protein>
    <submittedName>
        <fullName evidence="3">Response regulator</fullName>
    </submittedName>
</protein>
<dbReference type="InterPro" id="IPR011006">
    <property type="entry name" value="CheY-like_superfamily"/>
</dbReference>
<evidence type="ECO:0000256" key="1">
    <source>
        <dbReference type="PROSITE-ProRule" id="PRU00169"/>
    </source>
</evidence>
<comment type="caution">
    <text evidence="3">The sequence shown here is derived from an EMBL/GenBank/DDBJ whole genome shotgun (WGS) entry which is preliminary data.</text>
</comment>
<feature type="modified residue" description="4-aspartylphosphate" evidence="1">
    <location>
        <position position="67"/>
    </location>
</feature>
<dbReference type="SUPFAM" id="SSF52172">
    <property type="entry name" value="CheY-like"/>
    <property type="match status" value="1"/>
</dbReference>
<dbReference type="Proteomes" id="UP001501444">
    <property type="component" value="Unassembled WGS sequence"/>
</dbReference>
<dbReference type="Gene3D" id="3.40.50.2300">
    <property type="match status" value="1"/>
</dbReference>
<dbReference type="Pfam" id="PF00072">
    <property type="entry name" value="Response_reg"/>
    <property type="match status" value="1"/>
</dbReference>
<dbReference type="PROSITE" id="PS50110">
    <property type="entry name" value="RESPONSE_REGULATORY"/>
    <property type="match status" value="1"/>
</dbReference>
<organism evidence="3 4">
    <name type="scientific">Dactylosporangium salmoneum</name>
    <dbReference type="NCBI Taxonomy" id="53361"/>
    <lineage>
        <taxon>Bacteria</taxon>
        <taxon>Bacillati</taxon>
        <taxon>Actinomycetota</taxon>
        <taxon>Actinomycetes</taxon>
        <taxon>Micromonosporales</taxon>
        <taxon>Micromonosporaceae</taxon>
        <taxon>Dactylosporangium</taxon>
    </lineage>
</organism>
<dbReference type="PANTHER" id="PTHR44520:SF2">
    <property type="entry name" value="RESPONSE REGULATOR RCP1"/>
    <property type="match status" value="1"/>
</dbReference>
<feature type="domain" description="Response regulatory" evidence="2">
    <location>
        <begin position="9"/>
        <end position="134"/>
    </location>
</feature>
<sequence length="153" mass="16998">MDAGGPLLQVLVVEDDPGDVALVESAFAEHSVRSVLHHAADGGEALAFLHRDDPYRDVPRPDLILLDLNMPRVDGRQALVMIKTDERFMAIPTIVFTTSSSDVDVRSSYHARANAYVTKPINLDDYDRVIVQIRNFFGHTVTLPRRASDDLTT</sequence>
<evidence type="ECO:0000313" key="3">
    <source>
        <dbReference type="EMBL" id="GAA2341550.1"/>
    </source>
</evidence>
<accession>A0ABP5SYD2</accession>
<dbReference type="EMBL" id="BAAARV010000021">
    <property type="protein sequence ID" value="GAA2341550.1"/>
    <property type="molecule type" value="Genomic_DNA"/>
</dbReference>